<dbReference type="Proteomes" id="UP000183567">
    <property type="component" value="Unassembled WGS sequence"/>
</dbReference>
<evidence type="ECO:0000313" key="2">
    <source>
        <dbReference type="Proteomes" id="UP000183567"/>
    </source>
</evidence>
<comment type="caution">
    <text evidence="1">The sequence shown here is derived from an EMBL/GenBank/DDBJ whole genome shotgun (WGS) entry which is preliminary data.</text>
</comment>
<name>A0A1J8QCC7_9AGAM</name>
<protein>
    <submittedName>
        <fullName evidence="1">Uncharacterized protein</fullName>
    </submittedName>
</protein>
<organism evidence="1 2">
    <name type="scientific">Rhizopogon vesiculosus</name>
    <dbReference type="NCBI Taxonomy" id="180088"/>
    <lineage>
        <taxon>Eukaryota</taxon>
        <taxon>Fungi</taxon>
        <taxon>Dikarya</taxon>
        <taxon>Basidiomycota</taxon>
        <taxon>Agaricomycotina</taxon>
        <taxon>Agaricomycetes</taxon>
        <taxon>Agaricomycetidae</taxon>
        <taxon>Boletales</taxon>
        <taxon>Suillineae</taxon>
        <taxon>Rhizopogonaceae</taxon>
        <taxon>Rhizopogon</taxon>
    </lineage>
</organism>
<dbReference type="EMBL" id="LVVM01005296">
    <property type="protein sequence ID" value="OJA10976.1"/>
    <property type="molecule type" value="Genomic_DNA"/>
</dbReference>
<dbReference type="AlphaFoldDB" id="A0A1J8QCC7"/>
<reference evidence="1 2" key="1">
    <citation type="submission" date="2016-03" db="EMBL/GenBank/DDBJ databases">
        <title>Comparative genomics of the ectomycorrhizal sister species Rhizopogon vinicolor and Rhizopogon vesiculosus (Basidiomycota: Boletales) reveals a divergence of the mating type B locus.</title>
        <authorList>
            <person name="Mujic A.B."/>
            <person name="Kuo A."/>
            <person name="Tritt A."/>
            <person name="Lipzen A."/>
            <person name="Chen C."/>
            <person name="Johnson J."/>
            <person name="Sharma A."/>
            <person name="Barry K."/>
            <person name="Grigoriev I.V."/>
            <person name="Spatafora J.W."/>
        </authorList>
    </citation>
    <scope>NUCLEOTIDE SEQUENCE [LARGE SCALE GENOMIC DNA]</scope>
    <source>
        <strain evidence="1 2">AM-OR11-056</strain>
    </source>
</reference>
<evidence type="ECO:0000313" key="1">
    <source>
        <dbReference type="EMBL" id="OJA10976.1"/>
    </source>
</evidence>
<accession>A0A1J8QCC7</accession>
<gene>
    <name evidence="1" type="ORF">AZE42_06404</name>
</gene>
<keyword evidence="2" id="KW-1185">Reference proteome</keyword>
<proteinExistence type="predicted"/>
<sequence length="108" mass="12081">MLILVSVVGTGVVVWDNYVRRRVALVTSARSYPARSFIASFPSSGPPGRRGGHRRHLHLQQQLRIETSQIHIQLLPVVSPSNVVSACVRKCIVSIFLTNHVKRSEHFT</sequence>